<evidence type="ECO:0000313" key="8">
    <source>
        <dbReference type="Proteomes" id="UP000823632"/>
    </source>
</evidence>
<keyword evidence="4" id="KW-0479">Metal-binding</keyword>
<dbReference type="InterPro" id="IPR050793">
    <property type="entry name" value="CMP-NeuNAc_synthase"/>
</dbReference>
<keyword evidence="5 7" id="KW-0378">Hydrolase</keyword>
<evidence type="ECO:0000256" key="3">
    <source>
        <dbReference type="ARBA" id="ARBA00011881"/>
    </source>
</evidence>
<dbReference type="Proteomes" id="UP000823632">
    <property type="component" value="Unassembled WGS sequence"/>
</dbReference>
<comment type="similarity">
    <text evidence="2">Belongs to the KdsC family.</text>
</comment>
<keyword evidence="6" id="KW-0460">Magnesium</keyword>
<evidence type="ECO:0000256" key="4">
    <source>
        <dbReference type="ARBA" id="ARBA00022723"/>
    </source>
</evidence>
<dbReference type="GO" id="GO:0016788">
    <property type="term" value="F:hydrolase activity, acting on ester bonds"/>
    <property type="evidence" value="ECO:0007669"/>
    <property type="project" value="InterPro"/>
</dbReference>
<dbReference type="EMBL" id="JADIND010000088">
    <property type="protein sequence ID" value="MBO8430550.1"/>
    <property type="molecule type" value="Genomic_DNA"/>
</dbReference>
<reference evidence="7" key="2">
    <citation type="journal article" date="2021" name="PeerJ">
        <title>Extensive microbial diversity within the chicken gut microbiome revealed by metagenomics and culture.</title>
        <authorList>
            <person name="Gilroy R."/>
            <person name="Ravi A."/>
            <person name="Getino M."/>
            <person name="Pursley I."/>
            <person name="Horton D.L."/>
            <person name="Alikhan N.F."/>
            <person name="Baker D."/>
            <person name="Gharbi K."/>
            <person name="Hall N."/>
            <person name="Watson M."/>
            <person name="Adriaenssens E.M."/>
            <person name="Foster-Nyarko E."/>
            <person name="Jarju S."/>
            <person name="Secka A."/>
            <person name="Antonio M."/>
            <person name="Oren A."/>
            <person name="Chaudhuri R.R."/>
            <person name="La Ragione R."/>
            <person name="Hildebrand F."/>
            <person name="Pallen M.J."/>
        </authorList>
    </citation>
    <scope>NUCLEOTIDE SEQUENCE</scope>
    <source>
        <strain evidence="7">10192</strain>
    </source>
</reference>
<evidence type="ECO:0000256" key="5">
    <source>
        <dbReference type="ARBA" id="ARBA00022801"/>
    </source>
</evidence>
<dbReference type="PANTHER" id="PTHR21485">
    <property type="entry name" value="HAD SUPERFAMILY MEMBERS CMAS AND KDSC"/>
    <property type="match status" value="1"/>
</dbReference>
<dbReference type="InterPro" id="IPR010023">
    <property type="entry name" value="KdsC_fam"/>
</dbReference>
<dbReference type="Pfam" id="PF08282">
    <property type="entry name" value="Hydrolase_3"/>
    <property type="match status" value="1"/>
</dbReference>
<name>A0A9D9GXC1_9BACT</name>
<dbReference type="InterPro" id="IPR023214">
    <property type="entry name" value="HAD_sf"/>
</dbReference>
<dbReference type="PANTHER" id="PTHR21485:SF3">
    <property type="entry name" value="N-ACYLNEURAMINATE CYTIDYLYLTRANSFERASE"/>
    <property type="match status" value="1"/>
</dbReference>
<gene>
    <name evidence="7" type="ORF">IAC76_04115</name>
</gene>
<evidence type="ECO:0000256" key="6">
    <source>
        <dbReference type="ARBA" id="ARBA00022842"/>
    </source>
</evidence>
<dbReference type="InterPro" id="IPR036412">
    <property type="entry name" value="HAD-like_sf"/>
</dbReference>
<dbReference type="AlphaFoldDB" id="A0A9D9GXC1"/>
<evidence type="ECO:0000256" key="1">
    <source>
        <dbReference type="ARBA" id="ARBA00001946"/>
    </source>
</evidence>
<dbReference type="Gene3D" id="3.40.50.1000">
    <property type="entry name" value="HAD superfamily/HAD-like"/>
    <property type="match status" value="1"/>
</dbReference>
<protein>
    <submittedName>
        <fullName evidence="7">HAD hydrolase family protein</fullName>
    </submittedName>
</protein>
<proteinExistence type="inferred from homology"/>
<dbReference type="SUPFAM" id="SSF56784">
    <property type="entry name" value="HAD-like"/>
    <property type="match status" value="1"/>
</dbReference>
<dbReference type="SFLD" id="SFLDG01136">
    <property type="entry name" value="C1.6:_Phosphoserine_Phosphatas"/>
    <property type="match status" value="1"/>
</dbReference>
<evidence type="ECO:0000256" key="2">
    <source>
        <dbReference type="ARBA" id="ARBA00005893"/>
    </source>
</evidence>
<dbReference type="GO" id="GO:0008781">
    <property type="term" value="F:N-acylneuraminate cytidylyltransferase activity"/>
    <property type="evidence" value="ECO:0007669"/>
    <property type="project" value="TreeGrafter"/>
</dbReference>
<dbReference type="SFLD" id="SFLDS00003">
    <property type="entry name" value="Haloacid_Dehalogenase"/>
    <property type="match status" value="1"/>
</dbReference>
<dbReference type="GO" id="GO:0046872">
    <property type="term" value="F:metal ion binding"/>
    <property type="evidence" value="ECO:0007669"/>
    <property type="project" value="UniProtKB-KW"/>
</dbReference>
<evidence type="ECO:0000313" key="7">
    <source>
        <dbReference type="EMBL" id="MBO8430550.1"/>
    </source>
</evidence>
<dbReference type="SFLD" id="SFLDG01138">
    <property type="entry name" value="C1.6.2:_Deoxy-d-mannose-octulo"/>
    <property type="match status" value="1"/>
</dbReference>
<organism evidence="7 8">
    <name type="scientific">Candidatus Scatousia excrementipullorum</name>
    <dbReference type="NCBI Taxonomy" id="2840936"/>
    <lineage>
        <taxon>Bacteria</taxon>
        <taxon>Candidatus Scatousia</taxon>
    </lineage>
</organism>
<reference evidence="7" key="1">
    <citation type="submission" date="2020-10" db="EMBL/GenBank/DDBJ databases">
        <authorList>
            <person name="Gilroy R."/>
        </authorList>
    </citation>
    <scope>NUCLEOTIDE SEQUENCE</scope>
    <source>
        <strain evidence="7">10192</strain>
    </source>
</reference>
<comment type="cofactor">
    <cofactor evidence="1">
        <name>Mg(2+)</name>
        <dbReference type="ChEBI" id="CHEBI:18420"/>
    </cofactor>
</comment>
<sequence length="160" mass="18023">MGKIKLPESIKMVITDFDGVVTDNCVYIDEDFKMSRKLNFKDIMGFHLLRKNGIKTAIISGEKNSAIETIAKKFDVCEVHQNIRIKIDVLKSIIEKYSLSPEEYVYIGDDVNDLECLNFAKYKITVPHAVQKVKEVEGIMITENEGGSGAFREVADCLIG</sequence>
<accession>A0A9D9GXC1</accession>
<comment type="subunit">
    <text evidence="3">Homotetramer.</text>
</comment>
<comment type="caution">
    <text evidence="7">The sequence shown here is derived from an EMBL/GenBank/DDBJ whole genome shotgun (WGS) entry which is preliminary data.</text>
</comment>